<evidence type="ECO:0000313" key="1">
    <source>
        <dbReference type="EMBL" id="WJE88303.1"/>
    </source>
</evidence>
<organism evidence="1">
    <name type="scientific">Klebsiella phage Kpn74</name>
    <dbReference type="NCBI Taxonomy" id="3044026"/>
    <lineage>
        <taxon>Viruses</taxon>
        <taxon>Duplodnaviria</taxon>
        <taxon>Heunggongvirae</taxon>
        <taxon>Uroviricota</taxon>
        <taxon>Caudoviricetes</taxon>
    </lineage>
</organism>
<protein>
    <submittedName>
        <fullName evidence="1">Uncharacterized protein</fullName>
    </submittedName>
</protein>
<dbReference type="EMBL" id="OQ790078">
    <property type="protein sequence ID" value="WJE88303.1"/>
    <property type="molecule type" value="Genomic_DNA"/>
</dbReference>
<sequence length="32" mass="3913">MFFIDKIVICLQLYRKITGCFRGPFYLKDINR</sequence>
<proteinExistence type="predicted"/>
<name>A0AAT9V5I9_9CAUD</name>
<reference evidence="1" key="1">
    <citation type="journal article" date="2024" name="Can. J. Microbiol.">
        <title>Biological and genomic characteristics of three novel bacteriophages and a phage-plasmid of Klebsiella pneumoniae.</title>
        <authorList>
            <person name="Uskudar-Guclu A."/>
            <person name="Unlu S."/>
            <person name="Salih-Dogan H."/>
            <person name="Yalcin S."/>
            <person name="Basustaoglu A."/>
        </authorList>
    </citation>
    <scope>NUCLEOTIDE SEQUENCE</scope>
</reference>
<accession>A0AAT9V5I9</accession>